<reference evidence="2" key="1">
    <citation type="journal article" date="2010" name="Genome Biol.">
        <title>Genome sequence of the necrotrophic plant pathogen Pythium ultimum reveals original pathogenicity mechanisms and effector repertoire.</title>
        <authorList>
            <person name="Levesque C.A."/>
            <person name="Brouwer H."/>
            <person name="Cano L."/>
            <person name="Hamilton J.P."/>
            <person name="Holt C."/>
            <person name="Huitema E."/>
            <person name="Raffaele S."/>
            <person name="Robideau G.P."/>
            <person name="Thines M."/>
            <person name="Win J."/>
            <person name="Zerillo M.M."/>
            <person name="Beakes G.W."/>
            <person name="Boore J.L."/>
            <person name="Busam D."/>
            <person name="Dumas B."/>
            <person name="Ferriera S."/>
            <person name="Fuerstenberg S.I."/>
            <person name="Gachon C.M."/>
            <person name="Gaulin E."/>
            <person name="Govers F."/>
            <person name="Grenville-Briggs L."/>
            <person name="Horner N."/>
            <person name="Hostetler J."/>
            <person name="Jiang R.H."/>
            <person name="Johnson J."/>
            <person name="Krajaejun T."/>
            <person name="Lin H."/>
            <person name="Meijer H.J."/>
            <person name="Moore B."/>
            <person name="Morris P."/>
            <person name="Phuntmart V."/>
            <person name="Puiu D."/>
            <person name="Shetty J."/>
            <person name="Stajich J.E."/>
            <person name="Tripathy S."/>
            <person name="Wawra S."/>
            <person name="van West P."/>
            <person name="Whitty B.R."/>
            <person name="Coutinho P.M."/>
            <person name="Henrissat B."/>
            <person name="Martin F."/>
            <person name="Thomas P.D."/>
            <person name="Tyler B.M."/>
            <person name="De Vries R.P."/>
            <person name="Kamoun S."/>
            <person name="Yandell M."/>
            <person name="Tisserat N."/>
            <person name="Buell C.R."/>
        </authorList>
    </citation>
    <scope>NUCLEOTIDE SEQUENCE</scope>
    <source>
        <strain evidence="2">DAOM:BR144</strain>
    </source>
</reference>
<dbReference type="VEuPathDB" id="FungiDB:PYU1_G001737"/>
<proteinExistence type="predicted"/>
<organism evidence="1 2">
    <name type="scientific">Globisporangium ultimum (strain ATCC 200006 / CBS 805.95 / DAOM BR144)</name>
    <name type="common">Pythium ultimum</name>
    <dbReference type="NCBI Taxonomy" id="431595"/>
    <lineage>
        <taxon>Eukaryota</taxon>
        <taxon>Sar</taxon>
        <taxon>Stramenopiles</taxon>
        <taxon>Oomycota</taxon>
        <taxon>Peronosporomycetes</taxon>
        <taxon>Pythiales</taxon>
        <taxon>Pythiaceae</taxon>
        <taxon>Globisporangium</taxon>
    </lineage>
</organism>
<accession>K3W9U7</accession>
<name>K3W9U7_GLOUD</name>
<dbReference type="HOGENOM" id="CLU_1912225_0_0_1"/>
<evidence type="ECO:0000313" key="2">
    <source>
        <dbReference type="Proteomes" id="UP000019132"/>
    </source>
</evidence>
<dbReference type="EMBL" id="GL376634">
    <property type="status" value="NOT_ANNOTATED_CDS"/>
    <property type="molecule type" value="Genomic_DNA"/>
</dbReference>
<dbReference type="STRING" id="431595.K3W9U7"/>
<dbReference type="InParanoid" id="K3W9U7"/>
<dbReference type="eggNOG" id="KOG4716">
    <property type="taxonomic scope" value="Eukaryota"/>
</dbReference>
<reference evidence="2" key="2">
    <citation type="submission" date="2010-04" db="EMBL/GenBank/DDBJ databases">
        <authorList>
            <person name="Buell R."/>
            <person name="Hamilton J."/>
            <person name="Hostetler J."/>
        </authorList>
    </citation>
    <scope>NUCLEOTIDE SEQUENCE [LARGE SCALE GENOMIC DNA]</scope>
    <source>
        <strain evidence="2">DAOM:BR144</strain>
    </source>
</reference>
<reference evidence="1" key="3">
    <citation type="submission" date="2015-02" db="UniProtKB">
        <authorList>
            <consortium name="EnsemblProtists"/>
        </authorList>
    </citation>
    <scope>IDENTIFICATION</scope>
    <source>
        <strain evidence="1">DAOM BR144</strain>
    </source>
</reference>
<sequence>MAAARSPEHVGRKRHASNLMASVNLQDTLVRAGSGTTYHIAGWRGCSFFQKACDVGSAMQVLYPDHLQFTVHEFADRDAFRAWLDVSKDDFATHFGATSPALTHTSSPFVWSNAGEFVGGCDALLATIRGSIS</sequence>
<evidence type="ECO:0000313" key="1">
    <source>
        <dbReference type="EnsemblProtists" id="PYU1_T001738"/>
    </source>
</evidence>
<keyword evidence="2" id="KW-1185">Reference proteome</keyword>
<protein>
    <submittedName>
        <fullName evidence="1">Uncharacterized protein</fullName>
    </submittedName>
</protein>
<dbReference type="EnsemblProtists" id="PYU1_T001738">
    <property type="protein sequence ID" value="PYU1_T001738"/>
    <property type="gene ID" value="PYU1_G001737"/>
</dbReference>
<dbReference type="Proteomes" id="UP000019132">
    <property type="component" value="Unassembled WGS sequence"/>
</dbReference>
<dbReference type="AlphaFoldDB" id="K3W9U7"/>